<dbReference type="AlphaFoldDB" id="A0A370H427"/>
<proteinExistence type="predicted"/>
<evidence type="ECO:0000256" key="1">
    <source>
        <dbReference type="SAM" id="Phobius"/>
    </source>
</evidence>
<feature type="transmembrane region" description="Helical" evidence="1">
    <location>
        <begin position="52"/>
        <end position="73"/>
    </location>
</feature>
<feature type="transmembrane region" description="Helical" evidence="1">
    <location>
        <begin position="20"/>
        <end position="40"/>
    </location>
</feature>
<dbReference type="Proteomes" id="UP000255355">
    <property type="component" value="Unassembled WGS sequence"/>
</dbReference>
<name>A0A370H427_9NOCA</name>
<dbReference type="EMBL" id="QQAZ01000005">
    <property type="protein sequence ID" value="RDI50939.1"/>
    <property type="molecule type" value="Genomic_DNA"/>
</dbReference>
<evidence type="ECO:0000313" key="2">
    <source>
        <dbReference type="EMBL" id="RDI50939.1"/>
    </source>
</evidence>
<accession>A0A370H427</accession>
<evidence type="ECO:0000313" key="3">
    <source>
        <dbReference type="Proteomes" id="UP000255355"/>
    </source>
</evidence>
<dbReference type="STRING" id="1210089.GCA_001613165_03264"/>
<dbReference type="OrthoDB" id="4763900at2"/>
<keyword evidence="1" id="KW-0812">Transmembrane</keyword>
<keyword evidence="3" id="KW-1185">Reference proteome</keyword>
<keyword evidence="1" id="KW-0472">Membrane</keyword>
<comment type="caution">
    <text evidence="2">The sequence shown here is derived from an EMBL/GenBank/DDBJ whole genome shotgun (WGS) entry which is preliminary data.</text>
</comment>
<organism evidence="2 3">
    <name type="scientific">Nocardia mexicana</name>
    <dbReference type="NCBI Taxonomy" id="279262"/>
    <lineage>
        <taxon>Bacteria</taxon>
        <taxon>Bacillati</taxon>
        <taxon>Actinomycetota</taxon>
        <taxon>Actinomycetes</taxon>
        <taxon>Mycobacteriales</taxon>
        <taxon>Nocardiaceae</taxon>
        <taxon>Nocardia</taxon>
    </lineage>
</organism>
<keyword evidence="1" id="KW-1133">Transmembrane helix</keyword>
<dbReference type="RefSeq" id="WP_068020301.1">
    <property type="nucleotide sequence ID" value="NZ_QQAZ01000005.1"/>
</dbReference>
<reference evidence="2 3" key="1">
    <citation type="submission" date="2018-07" db="EMBL/GenBank/DDBJ databases">
        <title>Genomic Encyclopedia of Type Strains, Phase IV (KMG-IV): sequencing the most valuable type-strain genomes for metagenomic binning, comparative biology and taxonomic classification.</title>
        <authorList>
            <person name="Goeker M."/>
        </authorList>
    </citation>
    <scope>NUCLEOTIDE SEQUENCE [LARGE SCALE GENOMIC DNA]</scope>
    <source>
        <strain evidence="2 3">DSM 44952</strain>
    </source>
</reference>
<sequence length="87" mass="9308">MSTAPHHTGPAPRWVKRNRFAAWAGYFCLLLAFASLGIGLTSAGRADDGWAILWGVVFLIAVGLGIGIVGTTVHRDHVEGHKPPHLL</sequence>
<protein>
    <submittedName>
        <fullName evidence="2">Uncharacterized protein</fullName>
    </submittedName>
</protein>
<gene>
    <name evidence="2" type="ORF">DFR68_105416</name>
</gene>